<evidence type="ECO:0000259" key="1">
    <source>
        <dbReference type="SMART" id="SM01008"/>
    </source>
</evidence>
<evidence type="ECO:0000313" key="3">
    <source>
        <dbReference type="Proteomes" id="UP001501207"/>
    </source>
</evidence>
<dbReference type="RefSeq" id="WP_344977250.1">
    <property type="nucleotide sequence ID" value="NZ_BAABFN010000002.1"/>
</dbReference>
<dbReference type="InterPro" id="IPR008274">
    <property type="entry name" value="AldOxase/xan_DH_MoCoBD1"/>
</dbReference>
<comment type="caution">
    <text evidence="2">The sequence shown here is derived from an EMBL/GenBank/DDBJ whole genome shotgun (WGS) entry which is preliminary data.</text>
</comment>
<organism evidence="2 3">
    <name type="scientific">Compostibacter hankyongensis</name>
    <dbReference type="NCBI Taxonomy" id="1007089"/>
    <lineage>
        <taxon>Bacteria</taxon>
        <taxon>Pseudomonadati</taxon>
        <taxon>Bacteroidota</taxon>
        <taxon>Chitinophagia</taxon>
        <taxon>Chitinophagales</taxon>
        <taxon>Chitinophagaceae</taxon>
        <taxon>Compostibacter</taxon>
    </lineage>
</organism>
<proteinExistence type="predicted"/>
<dbReference type="InterPro" id="IPR006311">
    <property type="entry name" value="TAT_signal"/>
</dbReference>
<protein>
    <submittedName>
        <fullName evidence="2">Xanthine dehydrogenase family protein molybdopterin-binding subunit</fullName>
    </submittedName>
</protein>
<dbReference type="Gene3D" id="3.30.365.10">
    <property type="entry name" value="Aldehyde oxidase/xanthine dehydrogenase, molybdopterin binding domain"/>
    <property type="match status" value="4"/>
</dbReference>
<dbReference type="Pfam" id="PF20256">
    <property type="entry name" value="MoCoBD_2"/>
    <property type="match status" value="2"/>
</dbReference>
<feature type="domain" description="Aldehyde oxidase/xanthine dehydrogenase a/b hammerhead" evidence="1">
    <location>
        <begin position="205"/>
        <end position="283"/>
    </location>
</feature>
<dbReference type="InterPro" id="IPR012368">
    <property type="entry name" value="OxRdtase_Mopterin-bd_su_IorB"/>
</dbReference>
<dbReference type="PANTHER" id="PTHR47495">
    <property type="entry name" value="ALDEHYDE DEHYDROGENASE"/>
    <property type="match status" value="1"/>
</dbReference>
<name>A0ABP8FLI9_9BACT</name>
<dbReference type="EMBL" id="BAABFN010000002">
    <property type="protein sequence ID" value="GAA4306675.1"/>
    <property type="molecule type" value="Genomic_DNA"/>
</dbReference>
<keyword evidence="3" id="KW-1185">Reference proteome</keyword>
<reference evidence="3" key="1">
    <citation type="journal article" date="2019" name="Int. J. Syst. Evol. Microbiol.">
        <title>The Global Catalogue of Microorganisms (GCM) 10K type strain sequencing project: providing services to taxonomists for standard genome sequencing and annotation.</title>
        <authorList>
            <consortium name="The Broad Institute Genomics Platform"/>
            <consortium name="The Broad Institute Genome Sequencing Center for Infectious Disease"/>
            <person name="Wu L."/>
            <person name="Ma J."/>
        </authorList>
    </citation>
    <scope>NUCLEOTIDE SEQUENCE [LARGE SCALE GENOMIC DNA]</scope>
    <source>
        <strain evidence="3">JCM 17664</strain>
    </source>
</reference>
<gene>
    <name evidence="2" type="ORF">GCM10023143_12770</name>
</gene>
<dbReference type="InterPro" id="IPR052516">
    <property type="entry name" value="N-heterocyclic_Hydroxylase"/>
</dbReference>
<dbReference type="SUPFAM" id="SSF56003">
    <property type="entry name" value="Molybdenum cofactor-binding domain"/>
    <property type="match status" value="2"/>
</dbReference>
<dbReference type="NCBIfam" id="TIGR01409">
    <property type="entry name" value="TAT_signal_seq"/>
    <property type="match status" value="1"/>
</dbReference>
<dbReference type="InterPro" id="IPR037165">
    <property type="entry name" value="AldOxase/xan_DH_Mopterin-bd_sf"/>
</dbReference>
<dbReference type="InterPro" id="IPR000674">
    <property type="entry name" value="Ald_Oxase/Xan_DH_a/b"/>
</dbReference>
<dbReference type="PIRSF" id="PIRSF036389">
    <property type="entry name" value="IOR_B"/>
    <property type="match status" value="1"/>
</dbReference>
<dbReference type="PANTHER" id="PTHR47495:SF2">
    <property type="entry name" value="ALDEHYDE DEHYDROGENASE"/>
    <property type="match status" value="1"/>
</dbReference>
<dbReference type="InterPro" id="IPR046867">
    <property type="entry name" value="AldOxase/xan_DH_MoCoBD2"/>
</dbReference>
<sequence>MTTHTVNRRDFIRVTAAAGGGLVLGFNWLSACSPSSRQAKAAVHDLNAFVKIDTDGLVTIMAPNPEIGQGVKTALPMIVAEELDVDWKKISIVQAGLDTGKYSRQVAGGSGAVRSSWAPFREAGATGRQMLVNAAAAEWQVDPAACSTEAGKVWHKESGKSTGYGDLVEKAAALPVPKNVALKDPSAFRIIGKRMPNYDNKAIVTGSIKYGIDTRRKGMLYAAIIHPPAFGQKLQHFDDSEAKKQPGVQQVVSFDNNIAVLARSTWEAMQGAKAIKADWSDDSKLESTGDYADNFRKILDRPSQEKPRRKDGNIRQAFAGAARVIEAEYAAPFLPHNTMEPMNFFADVREDGVELYGPVQTPEKAQSDVSKLLGIPKEKIKVGMPRTGGGFGRRLKSDFVTEAAMISKLAKAPVNLIWRREDDMGGGDYRPMGLYRYRAALDQEGRLIAWHHHSVGVTGNPSRQDSFPAGAVPHLQVDALEYKSPVTTGPWRAPNHNFIAFSEESFLDDIAHQVKKDPVTFRLELLEQAKQHPVGKVDYDPDRYAGVIRKVTEMAGWGQPRPGVYQGFAAHFSFSTHVAEIVELIRAGDKLKISKVYCAVDCGTVVNLSGAETEVEGGIIDGIGHALYGELTLTRGRPDQTNYDHYRLIRMREAPEVEVQFIRNNEKPTGLGEPGLPPAGAALANAIFAATGKRLRSQPFIKSGFFG</sequence>
<dbReference type="Pfam" id="PF02738">
    <property type="entry name" value="MoCoBD_1"/>
    <property type="match status" value="1"/>
</dbReference>
<accession>A0ABP8FLI9</accession>
<evidence type="ECO:0000313" key="2">
    <source>
        <dbReference type="EMBL" id="GAA4306675.1"/>
    </source>
</evidence>
<dbReference type="PROSITE" id="PS51318">
    <property type="entry name" value="TAT"/>
    <property type="match status" value="1"/>
</dbReference>
<dbReference type="SMART" id="SM01008">
    <property type="entry name" value="Ald_Xan_dh_C"/>
    <property type="match status" value="1"/>
</dbReference>
<dbReference type="Gene3D" id="3.90.1170.50">
    <property type="entry name" value="Aldehyde oxidase/xanthine dehydrogenase, a/b hammerhead"/>
    <property type="match status" value="1"/>
</dbReference>
<dbReference type="InterPro" id="IPR019546">
    <property type="entry name" value="TAT_signal_bac_arc"/>
</dbReference>
<dbReference type="Proteomes" id="UP001501207">
    <property type="component" value="Unassembled WGS sequence"/>
</dbReference>